<accession>A0A420VYB0</accession>
<gene>
    <name evidence="1" type="ORF">D7322_13765</name>
</gene>
<keyword evidence="2" id="KW-1185">Reference proteome</keyword>
<comment type="caution">
    <text evidence="1">The sequence shown here is derived from an EMBL/GenBank/DDBJ whole genome shotgun (WGS) entry which is preliminary data.</text>
</comment>
<name>A0A420VYB0_9SPHI</name>
<dbReference type="OrthoDB" id="356681at2"/>
<evidence type="ECO:0000313" key="1">
    <source>
        <dbReference type="EMBL" id="RKO71215.1"/>
    </source>
</evidence>
<dbReference type="AlphaFoldDB" id="A0A420VYB0"/>
<proteinExistence type="predicted"/>
<dbReference type="EMBL" id="RBWS01000009">
    <property type="protein sequence ID" value="RKO71215.1"/>
    <property type="molecule type" value="Genomic_DNA"/>
</dbReference>
<dbReference type="SUPFAM" id="SSF56300">
    <property type="entry name" value="Metallo-dependent phosphatases"/>
    <property type="match status" value="1"/>
</dbReference>
<evidence type="ECO:0000313" key="2">
    <source>
        <dbReference type="Proteomes" id="UP000282423"/>
    </source>
</evidence>
<dbReference type="Proteomes" id="UP000282423">
    <property type="component" value="Unassembled WGS sequence"/>
</dbReference>
<reference evidence="1 2" key="1">
    <citation type="submission" date="2018-10" db="EMBL/GenBank/DDBJ databases">
        <title>Sphingobacterium sp. M05W1-28.</title>
        <authorList>
            <person name="Cai H."/>
        </authorList>
    </citation>
    <scope>NUCLEOTIDE SEQUENCE [LARGE SCALE GENOMIC DNA]</scope>
    <source>
        <strain evidence="1 2">M05W1-28</strain>
    </source>
</reference>
<sequence length="58" mass="6484">MKIHIISDLHREFGYNDINLRIADVLVLAGNTDLGIKGISWLKSLSLDIPIIFVLGNH</sequence>
<protein>
    <submittedName>
        <fullName evidence="1">Serine/threonine protein phosphatase</fullName>
    </submittedName>
</protein>
<organism evidence="1 2">
    <name type="scientific">Sphingobacterium puteale</name>
    <dbReference type="NCBI Taxonomy" id="2420510"/>
    <lineage>
        <taxon>Bacteria</taxon>
        <taxon>Pseudomonadati</taxon>
        <taxon>Bacteroidota</taxon>
        <taxon>Sphingobacteriia</taxon>
        <taxon>Sphingobacteriales</taxon>
        <taxon>Sphingobacteriaceae</taxon>
        <taxon>Sphingobacterium</taxon>
    </lineage>
</organism>
<dbReference type="InterPro" id="IPR029052">
    <property type="entry name" value="Metallo-depent_PP-like"/>
</dbReference>
<dbReference type="RefSeq" id="WP_121124786.1">
    <property type="nucleotide sequence ID" value="NZ_RBWS01000009.1"/>
</dbReference>